<dbReference type="AlphaFoldDB" id="A0A024GI30"/>
<protein>
    <submittedName>
        <fullName evidence="1">Uncharacterized protein</fullName>
    </submittedName>
</protein>
<gene>
    <name evidence="1" type="ORF">BN9_073240</name>
</gene>
<keyword evidence="2" id="KW-1185">Reference proteome</keyword>
<accession>A0A024GI30</accession>
<evidence type="ECO:0000313" key="1">
    <source>
        <dbReference type="EMBL" id="CCI46395.1"/>
    </source>
</evidence>
<proteinExistence type="predicted"/>
<dbReference type="Proteomes" id="UP000053237">
    <property type="component" value="Unassembled WGS sequence"/>
</dbReference>
<dbReference type="InParanoid" id="A0A024GI30"/>
<comment type="caution">
    <text evidence="1">The sequence shown here is derived from an EMBL/GenBank/DDBJ whole genome shotgun (WGS) entry which is preliminary data.</text>
</comment>
<reference evidence="1 2" key="1">
    <citation type="submission" date="2012-05" db="EMBL/GenBank/DDBJ databases">
        <title>Recombination and specialization in a pathogen metapopulation.</title>
        <authorList>
            <person name="Gardiner A."/>
            <person name="Kemen E."/>
            <person name="Schultz-Larsen T."/>
            <person name="MacLean D."/>
            <person name="Van Oosterhout C."/>
            <person name="Jones J.D.G."/>
        </authorList>
    </citation>
    <scope>NUCLEOTIDE SEQUENCE [LARGE SCALE GENOMIC DNA]</scope>
    <source>
        <strain evidence="1 2">Ac Nc2</strain>
    </source>
</reference>
<evidence type="ECO:0000313" key="2">
    <source>
        <dbReference type="Proteomes" id="UP000053237"/>
    </source>
</evidence>
<dbReference type="EMBL" id="CAIX01000125">
    <property type="protein sequence ID" value="CCI46395.1"/>
    <property type="molecule type" value="Genomic_DNA"/>
</dbReference>
<organism evidence="1 2">
    <name type="scientific">Albugo candida</name>
    <dbReference type="NCBI Taxonomy" id="65357"/>
    <lineage>
        <taxon>Eukaryota</taxon>
        <taxon>Sar</taxon>
        <taxon>Stramenopiles</taxon>
        <taxon>Oomycota</taxon>
        <taxon>Peronosporomycetes</taxon>
        <taxon>Albuginales</taxon>
        <taxon>Albuginaceae</taxon>
        <taxon>Albugo</taxon>
    </lineage>
</organism>
<sequence>MAAGLLTKASSAVRLQQLMGLRWLIRENIKDQYMIEVTKTRRHEEGVLEEILTVIHNITISIFPPFSEETFLSVRHFRHSHHEASSRYVFFHLKISTIYTILRTYVFHPCVHGSLRLAKYVFDNLKTLSVCLICEACNLFVITLTIRIA</sequence>
<name>A0A024GI30_9STRA</name>